<dbReference type="GO" id="GO:0051258">
    <property type="term" value="P:protein polymerization"/>
    <property type="evidence" value="ECO:0007669"/>
    <property type="project" value="UniProtKB-ARBA"/>
</dbReference>
<dbReference type="InterPro" id="IPR010369">
    <property type="entry name" value="SOK"/>
</dbReference>
<evidence type="ECO:0000256" key="5">
    <source>
        <dbReference type="ARBA" id="ARBA00023136"/>
    </source>
</evidence>
<feature type="domain" description="SOSEKI DIX-like" evidence="9">
    <location>
        <begin position="22"/>
        <end position="54"/>
    </location>
</feature>
<reference evidence="10" key="1">
    <citation type="submission" date="2019-09" db="EMBL/GenBank/DDBJ databases">
        <title>Draft genome information of white flower Hibiscus syriacus.</title>
        <authorList>
            <person name="Kim Y.-M."/>
        </authorList>
    </citation>
    <scope>NUCLEOTIDE SEQUENCE [LARGE SCALE GENOMIC DNA]</scope>
    <source>
        <strain evidence="10">YM2019G1</strain>
    </source>
</reference>
<protein>
    <recommendedName>
        <fullName evidence="9">SOSEKI DIX-like domain-containing protein</fullName>
    </recommendedName>
</protein>
<evidence type="ECO:0000259" key="9">
    <source>
        <dbReference type="Pfam" id="PF06136"/>
    </source>
</evidence>
<dbReference type="PANTHER" id="PTHR31083:SF18">
    <property type="entry name" value="PROTEIN SOSEKI 2"/>
    <property type="match status" value="1"/>
</dbReference>
<feature type="compositionally biased region" description="Acidic residues" evidence="8">
    <location>
        <begin position="103"/>
        <end position="118"/>
    </location>
</feature>
<comment type="similarity">
    <text evidence="7">Belongs to the SOSEKI family.</text>
</comment>
<organism evidence="10 11">
    <name type="scientific">Hibiscus syriacus</name>
    <name type="common">Rose of Sharon</name>
    <dbReference type="NCBI Taxonomy" id="106335"/>
    <lineage>
        <taxon>Eukaryota</taxon>
        <taxon>Viridiplantae</taxon>
        <taxon>Streptophyta</taxon>
        <taxon>Embryophyta</taxon>
        <taxon>Tracheophyta</taxon>
        <taxon>Spermatophyta</taxon>
        <taxon>Magnoliopsida</taxon>
        <taxon>eudicotyledons</taxon>
        <taxon>Gunneridae</taxon>
        <taxon>Pentapetalae</taxon>
        <taxon>rosids</taxon>
        <taxon>malvids</taxon>
        <taxon>Malvales</taxon>
        <taxon>Malvaceae</taxon>
        <taxon>Malvoideae</taxon>
        <taxon>Hibiscus</taxon>
    </lineage>
</organism>
<evidence type="ECO:0000313" key="11">
    <source>
        <dbReference type="Proteomes" id="UP000436088"/>
    </source>
</evidence>
<evidence type="ECO:0000256" key="6">
    <source>
        <dbReference type="ARBA" id="ARBA00023306"/>
    </source>
</evidence>
<evidence type="ECO:0000256" key="8">
    <source>
        <dbReference type="SAM" id="MobiDB-lite"/>
    </source>
</evidence>
<keyword evidence="4" id="KW-0132">Cell division</keyword>
<evidence type="ECO:0000256" key="4">
    <source>
        <dbReference type="ARBA" id="ARBA00022618"/>
    </source>
</evidence>
<evidence type="ECO:0000256" key="1">
    <source>
        <dbReference type="ARBA" id="ARBA00004413"/>
    </source>
</evidence>
<feature type="region of interest" description="Disordered" evidence="8">
    <location>
        <begin position="91"/>
        <end position="149"/>
    </location>
</feature>
<keyword evidence="11" id="KW-1185">Reference proteome</keyword>
<accession>A0A6A3AJY8</accession>
<dbReference type="Pfam" id="PF06136">
    <property type="entry name" value="SOK"/>
    <property type="match status" value="1"/>
</dbReference>
<gene>
    <name evidence="10" type="ORF">F3Y22_tig00110432pilonHSYRG00044</name>
</gene>
<comment type="subcellular location">
    <subcellularLocation>
        <location evidence="1">Cell membrane</location>
        <topology evidence="1">Peripheral membrane protein</topology>
        <orientation evidence="1">Cytoplasmic side</orientation>
    </subcellularLocation>
</comment>
<dbReference type="GO" id="GO:0051301">
    <property type="term" value="P:cell division"/>
    <property type="evidence" value="ECO:0007669"/>
    <property type="project" value="UniProtKB-KW"/>
</dbReference>
<keyword evidence="5" id="KW-0472">Membrane</keyword>
<keyword evidence="6" id="KW-0131">Cell cycle</keyword>
<evidence type="ECO:0000256" key="7">
    <source>
        <dbReference type="ARBA" id="ARBA00024211"/>
    </source>
</evidence>
<evidence type="ECO:0000313" key="10">
    <source>
        <dbReference type="EMBL" id="KAE8704914.1"/>
    </source>
</evidence>
<dbReference type="AlphaFoldDB" id="A0A6A3AJY8"/>
<sequence length="267" mass="30667">MDAISRRSRETKPKVLKPIRKVQVVCYLIRNGQLQHPHYMKVTHLLNQPLCLREAKECPLFTLGLAKGIKENLLVAGRIEQLQISNRVHHFQEPNLHTKEEKDFDEDEEKEDEDEFDEEKSCYTSSTTPRSRCSRGVSTDEIEDQQDHQKPVSDSVLLQLIVCGNLVVNKAKNVPIMKQPVVQNNLVVKKGENWHRGTLCKCAVKKKVVEDDEMINYMSENSRLGKLEAKEYFSGSIVESMNFEKREPVLKKSNSYNEESGRGGRAE</sequence>
<evidence type="ECO:0000256" key="2">
    <source>
        <dbReference type="ARBA" id="ARBA00022473"/>
    </source>
</evidence>
<keyword evidence="3" id="KW-1003">Cell membrane</keyword>
<proteinExistence type="inferred from homology"/>
<dbReference type="PANTHER" id="PTHR31083">
    <property type="entry name" value="UPSTREAM OF FLC PROTEIN (DUF966)"/>
    <property type="match status" value="1"/>
</dbReference>
<dbReference type="EMBL" id="VEPZ02000984">
    <property type="protein sequence ID" value="KAE8704914.1"/>
    <property type="molecule type" value="Genomic_DNA"/>
</dbReference>
<feature type="compositionally biased region" description="Low complexity" evidence="8">
    <location>
        <begin position="122"/>
        <end position="135"/>
    </location>
</feature>
<keyword evidence="2" id="KW-0217">Developmental protein</keyword>
<feature type="compositionally biased region" description="Basic and acidic residues" evidence="8">
    <location>
        <begin position="91"/>
        <end position="102"/>
    </location>
</feature>
<dbReference type="InterPro" id="IPR048351">
    <property type="entry name" value="SOK_DIX"/>
</dbReference>
<comment type="caution">
    <text evidence="10">The sequence shown here is derived from an EMBL/GenBank/DDBJ whole genome shotgun (WGS) entry which is preliminary data.</text>
</comment>
<name>A0A6A3AJY8_HIBSY</name>
<evidence type="ECO:0000256" key="3">
    <source>
        <dbReference type="ARBA" id="ARBA00022475"/>
    </source>
</evidence>
<dbReference type="GO" id="GO:0005886">
    <property type="term" value="C:plasma membrane"/>
    <property type="evidence" value="ECO:0007669"/>
    <property type="project" value="UniProtKB-SubCell"/>
</dbReference>
<dbReference type="Proteomes" id="UP000436088">
    <property type="component" value="Unassembled WGS sequence"/>
</dbReference>